<accession>A0AAE0YNT4</accession>
<evidence type="ECO:0000313" key="1">
    <source>
        <dbReference type="EMBL" id="KAK3752841.1"/>
    </source>
</evidence>
<sequence length="222" mass="24708">MAGVRNVLDPIRRWRPTEMVNVDILQCGGGIKSAANFPESQDIWIFRDVYRGEVWRTYLAVMGCEVQVLAVPVGGCRYGLPKIIRDQISPHLHRAIPNRCRFVCSKTDRLITTLLGIFVGHFEHRYSEAEDGLCLRAGNLLISPRVRPPPTHHRCSALCGELGGSGVGYLVGEGEQNGVFVEAEQLLGRTTSCCNAWIMHEAFCSERVYSLVLMSRSCFALA</sequence>
<dbReference type="AlphaFoldDB" id="A0AAE0YNT4"/>
<reference evidence="1" key="1">
    <citation type="journal article" date="2023" name="G3 (Bethesda)">
        <title>A reference genome for the long-term kleptoplast-retaining sea slug Elysia crispata morphotype clarki.</title>
        <authorList>
            <person name="Eastman K.E."/>
            <person name="Pendleton A.L."/>
            <person name="Shaikh M.A."/>
            <person name="Suttiyut T."/>
            <person name="Ogas R."/>
            <person name="Tomko P."/>
            <person name="Gavelis G."/>
            <person name="Widhalm J.R."/>
            <person name="Wisecaver J.H."/>
        </authorList>
    </citation>
    <scope>NUCLEOTIDE SEQUENCE</scope>
    <source>
        <strain evidence="1">ECLA1</strain>
    </source>
</reference>
<evidence type="ECO:0000313" key="2">
    <source>
        <dbReference type="Proteomes" id="UP001283361"/>
    </source>
</evidence>
<organism evidence="1 2">
    <name type="scientific">Elysia crispata</name>
    <name type="common">lettuce slug</name>
    <dbReference type="NCBI Taxonomy" id="231223"/>
    <lineage>
        <taxon>Eukaryota</taxon>
        <taxon>Metazoa</taxon>
        <taxon>Spiralia</taxon>
        <taxon>Lophotrochozoa</taxon>
        <taxon>Mollusca</taxon>
        <taxon>Gastropoda</taxon>
        <taxon>Heterobranchia</taxon>
        <taxon>Euthyneura</taxon>
        <taxon>Panpulmonata</taxon>
        <taxon>Sacoglossa</taxon>
        <taxon>Placobranchoidea</taxon>
        <taxon>Plakobranchidae</taxon>
        <taxon>Elysia</taxon>
    </lineage>
</organism>
<dbReference type="Proteomes" id="UP001283361">
    <property type="component" value="Unassembled WGS sequence"/>
</dbReference>
<proteinExistence type="predicted"/>
<keyword evidence="2" id="KW-1185">Reference proteome</keyword>
<name>A0AAE0YNT4_9GAST</name>
<gene>
    <name evidence="1" type="ORF">RRG08_007079</name>
</gene>
<comment type="caution">
    <text evidence="1">The sequence shown here is derived from an EMBL/GenBank/DDBJ whole genome shotgun (WGS) entry which is preliminary data.</text>
</comment>
<dbReference type="EMBL" id="JAWDGP010005738">
    <property type="protein sequence ID" value="KAK3752841.1"/>
    <property type="molecule type" value="Genomic_DNA"/>
</dbReference>
<protein>
    <submittedName>
        <fullName evidence="1">Uncharacterized protein</fullName>
    </submittedName>
</protein>